<dbReference type="EMBL" id="KE356560">
    <property type="protein sequence ID" value="ERG90144.1"/>
    <property type="molecule type" value="Genomic_DNA"/>
</dbReference>
<dbReference type="Proteomes" id="UP000030649">
    <property type="component" value="Unassembled WGS sequence"/>
</dbReference>
<sequence length="71" mass="8311">MSSREDDIRSVKFNIFEGRGEEPDNHVKKSNSTASNNQSYFYKMTMAPDTEYHCRTAIQQDRELLYATVEE</sequence>
<dbReference type="AlphaFoldDB" id="U1MKM0"/>
<name>U1MKM0_9EURY</name>
<proteinExistence type="predicted"/>
<organism evidence="1 2">
    <name type="scientific">Haloquadratum walsbyi J07HQW1</name>
    <dbReference type="NCBI Taxonomy" id="1238424"/>
    <lineage>
        <taxon>Archaea</taxon>
        <taxon>Methanobacteriati</taxon>
        <taxon>Methanobacteriota</taxon>
        <taxon>Stenosarchaea group</taxon>
        <taxon>Halobacteria</taxon>
        <taxon>Halobacteriales</taxon>
        <taxon>Haloferacaceae</taxon>
        <taxon>Haloquadratum</taxon>
    </lineage>
</organism>
<gene>
    <name evidence="1" type="ORF">J07HQW1_00158</name>
</gene>
<reference evidence="1 2" key="1">
    <citation type="journal article" date="2013" name="PLoS ONE">
        <title>Assembly-driven community genomics of a hypersaline microbial ecosystem.</title>
        <authorList>
            <person name="Podell S."/>
            <person name="Ugalde J.A."/>
            <person name="Narasingarao P."/>
            <person name="Banfield J.F."/>
            <person name="Heidelberg K.B."/>
            <person name="Allen E.E."/>
        </authorList>
    </citation>
    <scope>NUCLEOTIDE SEQUENCE [LARGE SCALE GENOMIC DNA]</scope>
    <source>
        <strain evidence="2">J07HQW1</strain>
    </source>
</reference>
<evidence type="ECO:0000313" key="1">
    <source>
        <dbReference type="EMBL" id="ERG90144.1"/>
    </source>
</evidence>
<protein>
    <submittedName>
        <fullName evidence="1">Uncharacterized protein</fullName>
    </submittedName>
</protein>
<accession>U1MKM0</accession>
<evidence type="ECO:0000313" key="2">
    <source>
        <dbReference type="Proteomes" id="UP000030649"/>
    </source>
</evidence>
<dbReference type="HOGENOM" id="CLU_2730281_0_0_2"/>